<evidence type="ECO:0000256" key="2">
    <source>
        <dbReference type="ARBA" id="ARBA00022723"/>
    </source>
</evidence>
<dbReference type="SUPFAM" id="SSF57667">
    <property type="entry name" value="beta-beta-alpha zinc fingers"/>
    <property type="match status" value="1"/>
</dbReference>
<keyword evidence="6" id="KW-0539">Nucleus</keyword>
<dbReference type="CDD" id="cd12148">
    <property type="entry name" value="fungal_TF_MHR"/>
    <property type="match status" value="1"/>
</dbReference>
<dbReference type="Pfam" id="PF04082">
    <property type="entry name" value="Fungal_trans"/>
    <property type="match status" value="1"/>
</dbReference>
<dbReference type="InterPro" id="IPR007219">
    <property type="entry name" value="XnlR_reg_dom"/>
</dbReference>
<feature type="domain" description="C2H2-type" evidence="9">
    <location>
        <begin position="13"/>
        <end position="42"/>
    </location>
</feature>
<evidence type="ECO:0000256" key="5">
    <source>
        <dbReference type="ARBA" id="ARBA00022833"/>
    </source>
</evidence>
<dbReference type="RefSeq" id="XP_022627044.1">
    <property type="nucleotide sequence ID" value="XM_022775004.1"/>
</dbReference>
<feature type="compositionally biased region" description="Polar residues" evidence="8">
    <location>
        <begin position="92"/>
        <end position="110"/>
    </location>
</feature>
<evidence type="ECO:0000256" key="1">
    <source>
        <dbReference type="ARBA" id="ARBA00004123"/>
    </source>
</evidence>
<comment type="subcellular location">
    <subcellularLocation>
        <location evidence="1">Nucleus</location>
    </subcellularLocation>
</comment>
<dbReference type="STRING" id="1245769.A0A0C7N5V0"/>
<dbReference type="HOGENOM" id="CLU_006466_2_0_1"/>
<dbReference type="Proteomes" id="UP000054304">
    <property type="component" value="Unassembled WGS sequence"/>
</dbReference>
<accession>A0A0C7N5V0</accession>
<feature type="region of interest" description="Disordered" evidence="8">
    <location>
        <begin position="92"/>
        <end position="135"/>
    </location>
</feature>
<dbReference type="GO" id="GO:0008270">
    <property type="term" value="F:zinc ion binding"/>
    <property type="evidence" value="ECO:0007669"/>
    <property type="project" value="UniProtKB-KW"/>
</dbReference>
<evidence type="ECO:0000256" key="8">
    <source>
        <dbReference type="SAM" id="MobiDB-lite"/>
    </source>
</evidence>
<evidence type="ECO:0000259" key="9">
    <source>
        <dbReference type="PROSITE" id="PS50157"/>
    </source>
</evidence>
<organism evidence="10 11">
    <name type="scientific">Lachancea lanzarotensis</name>
    <dbReference type="NCBI Taxonomy" id="1245769"/>
    <lineage>
        <taxon>Eukaryota</taxon>
        <taxon>Fungi</taxon>
        <taxon>Dikarya</taxon>
        <taxon>Ascomycota</taxon>
        <taxon>Saccharomycotina</taxon>
        <taxon>Saccharomycetes</taxon>
        <taxon>Saccharomycetales</taxon>
        <taxon>Saccharomycetaceae</taxon>
        <taxon>Lachancea</taxon>
    </lineage>
</organism>
<sequence>MSEKRRLRGAGPFHCSFPDCGKSFSRSDHLTRHKANHTSNKIKCDWLGCGKLFTRLDVKRKHESRHIKVNGENYTKPENILGTNGVSLKSHCKTSNTIGHKTPSTSSNENAIADGSEQRRPSKSMKSAEPASQRLPGPILVDFYTNEKDQANKVSVSTEANHNDLTQAPQFLQEEPFTRELNWEATDISSENKRSNSEFNLPPQSFQWLLSDPVNLSPPCGRFSNQPENGAFHVSYDDLLGPSTLTMLQEIFAVSPDFPSADDQTKMDEGLLLMMAKHIPALRGHPDFEAKKFEGFLEIYWLLYHSQYPILHRPSFCTHDAEVVLLLSMIMIGASFSKKTLVDDHLALIDPDGLAELIADPLRWLIFAHEQAKPPCKSWVIQSLIMLETFEITSTSRYLHERACIYNGAKVQLLRRSPILGGDPLKEIGADVSRSKKLWSTWIESESMKRVALMSFYIDSIHAIVYGHPLNLFANQIKLSLPCPDDLWEYSDVDRRSAPLSVAKSLLFGEALQKLLQKEEIEVGPFSGQILLAGLINLMLQIEQNVSQWSNFGWNNIQENWRGTISSALEFWRAELPSQDCCLTTSSVYSKAPDSSHSSLPSSLKLTDTRCSCPVYHAAHIYLKIAHYDYIVYAGAPKRMNVPILEEDYEVVVKRIGKWAKSPAGPLCAINSLILLCEILLSPEDSMQAASYIYEPNKDPFIYRPNIVISAILSLWAYAFYSFGPESLFKSASSKFKIFEDCTPAMEDGSTYLGRIRNEFKMLTGASFAQLKHMNTKDHSATIQKYYRAFPKLKKVNYLVGLLISLRNGYMKCKWEVGREYANLLNNCIERSLGSEIIFCRNMYEVNN</sequence>
<dbReference type="PANTHER" id="PTHR40626:SF11">
    <property type="entry name" value="ZINC FINGER PROTEIN YPR022C"/>
    <property type="match status" value="1"/>
</dbReference>
<evidence type="ECO:0000313" key="10">
    <source>
        <dbReference type="EMBL" id="CEP60804.1"/>
    </source>
</evidence>
<dbReference type="OrthoDB" id="1405595at2759"/>
<keyword evidence="5" id="KW-0862">Zinc</keyword>
<dbReference type="GO" id="GO:0000981">
    <property type="term" value="F:DNA-binding transcription factor activity, RNA polymerase II-specific"/>
    <property type="evidence" value="ECO:0007669"/>
    <property type="project" value="InterPro"/>
</dbReference>
<evidence type="ECO:0000256" key="4">
    <source>
        <dbReference type="ARBA" id="ARBA00022771"/>
    </source>
</evidence>
<dbReference type="GO" id="GO:0006351">
    <property type="term" value="P:DNA-templated transcription"/>
    <property type="evidence" value="ECO:0007669"/>
    <property type="project" value="InterPro"/>
</dbReference>
<dbReference type="InterPro" id="IPR013087">
    <property type="entry name" value="Znf_C2H2_type"/>
</dbReference>
<keyword evidence="11" id="KW-1185">Reference proteome</keyword>
<evidence type="ECO:0000313" key="11">
    <source>
        <dbReference type="Proteomes" id="UP000054304"/>
    </source>
</evidence>
<dbReference type="GO" id="GO:0000978">
    <property type="term" value="F:RNA polymerase II cis-regulatory region sequence-specific DNA binding"/>
    <property type="evidence" value="ECO:0007669"/>
    <property type="project" value="InterPro"/>
</dbReference>
<evidence type="ECO:0000256" key="3">
    <source>
        <dbReference type="ARBA" id="ARBA00022737"/>
    </source>
</evidence>
<gene>
    <name evidence="10" type="ORF">LALA0_S01e19350g</name>
</gene>
<dbReference type="GeneID" id="34684211"/>
<dbReference type="InterPro" id="IPR051059">
    <property type="entry name" value="VerF-like"/>
</dbReference>
<dbReference type="GO" id="GO:0005634">
    <property type="term" value="C:nucleus"/>
    <property type="evidence" value="ECO:0007669"/>
    <property type="project" value="UniProtKB-SubCell"/>
</dbReference>
<keyword evidence="2" id="KW-0479">Metal-binding</keyword>
<dbReference type="GO" id="GO:0000785">
    <property type="term" value="C:chromatin"/>
    <property type="evidence" value="ECO:0007669"/>
    <property type="project" value="TreeGrafter"/>
</dbReference>
<dbReference type="AlphaFoldDB" id="A0A0C7N5V0"/>
<protein>
    <submittedName>
        <fullName evidence="10">LALA0S01e19350g1_1</fullName>
    </submittedName>
</protein>
<dbReference type="Gene3D" id="3.30.160.60">
    <property type="entry name" value="Classic Zinc Finger"/>
    <property type="match status" value="1"/>
</dbReference>
<dbReference type="InterPro" id="IPR036236">
    <property type="entry name" value="Znf_C2H2_sf"/>
</dbReference>
<reference evidence="10 11" key="1">
    <citation type="submission" date="2014-12" db="EMBL/GenBank/DDBJ databases">
        <authorList>
            <person name="Neuveglise Cecile"/>
        </authorList>
    </citation>
    <scope>NUCLEOTIDE SEQUENCE [LARGE SCALE GENOMIC DNA]</scope>
    <source>
        <strain evidence="10 11">CBS 12615</strain>
    </source>
</reference>
<dbReference type="EMBL" id="LN736360">
    <property type="protein sequence ID" value="CEP60804.1"/>
    <property type="molecule type" value="Genomic_DNA"/>
</dbReference>
<evidence type="ECO:0000256" key="7">
    <source>
        <dbReference type="PROSITE-ProRule" id="PRU00042"/>
    </source>
</evidence>
<dbReference type="PROSITE" id="PS50157">
    <property type="entry name" value="ZINC_FINGER_C2H2_2"/>
    <property type="match status" value="1"/>
</dbReference>
<dbReference type="SMART" id="SM00355">
    <property type="entry name" value="ZnF_C2H2"/>
    <property type="match status" value="2"/>
</dbReference>
<proteinExistence type="predicted"/>
<evidence type="ECO:0000256" key="6">
    <source>
        <dbReference type="ARBA" id="ARBA00023242"/>
    </source>
</evidence>
<dbReference type="PROSITE" id="PS00028">
    <property type="entry name" value="ZINC_FINGER_C2H2_1"/>
    <property type="match status" value="2"/>
</dbReference>
<dbReference type="PANTHER" id="PTHR40626">
    <property type="entry name" value="MIP31509P"/>
    <property type="match status" value="1"/>
</dbReference>
<name>A0A0C7N5V0_9SACH</name>
<keyword evidence="3" id="KW-0677">Repeat</keyword>
<keyword evidence="4 7" id="KW-0863">Zinc-finger</keyword>